<protein>
    <submittedName>
        <fullName evidence="5">Repeat protein (TIGR01451 family)</fullName>
    </submittedName>
</protein>
<dbReference type="InterPro" id="IPR036514">
    <property type="entry name" value="SGNH_hydro_sf"/>
</dbReference>
<dbReference type="InterPro" id="IPR001434">
    <property type="entry name" value="OmcB-like_DUF11"/>
</dbReference>
<dbReference type="RefSeq" id="WP_235985524.1">
    <property type="nucleotide sequence ID" value="NZ_VFIA01000029.1"/>
</dbReference>
<feature type="domain" description="DUF11" evidence="3">
    <location>
        <begin position="874"/>
        <end position="976"/>
    </location>
</feature>
<evidence type="ECO:0000256" key="2">
    <source>
        <dbReference type="SAM" id="MobiDB-lite"/>
    </source>
</evidence>
<dbReference type="SUPFAM" id="SSF52266">
    <property type="entry name" value="SGNH hydrolase"/>
    <property type="match status" value="1"/>
</dbReference>
<feature type="region of interest" description="Disordered" evidence="2">
    <location>
        <begin position="964"/>
        <end position="996"/>
    </location>
</feature>
<dbReference type="InterPro" id="IPR013783">
    <property type="entry name" value="Ig-like_fold"/>
</dbReference>
<dbReference type="Proteomes" id="UP000700732">
    <property type="component" value="Unassembled WGS sequence"/>
</dbReference>
<dbReference type="PANTHER" id="PTHR34819">
    <property type="entry name" value="LARGE CYSTEINE-RICH PERIPLASMIC PROTEIN OMCB"/>
    <property type="match status" value="1"/>
</dbReference>
<evidence type="ECO:0000313" key="6">
    <source>
        <dbReference type="Proteomes" id="UP000700732"/>
    </source>
</evidence>
<dbReference type="InterPro" id="IPR051172">
    <property type="entry name" value="Chlamydia_OmcB"/>
</dbReference>
<proteinExistence type="predicted"/>
<dbReference type="InterPro" id="IPR005181">
    <property type="entry name" value="SASA"/>
</dbReference>
<evidence type="ECO:0000256" key="1">
    <source>
        <dbReference type="ARBA" id="ARBA00022801"/>
    </source>
</evidence>
<dbReference type="Pfam" id="PF03629">
    <property type="entry name" value="SASA"/>
    <property type="match status" value="1"/>
</dbReference>
<dbReference type="InterPro" id="IPR047589">
    <property type="entry name" value="DUF11_rpt"/>
</dbReference>
<organism evidence="5 6">
    <name type="scientific">Spirosoma utsteinense</name>
    <dbReference type="NCBI Taxonomy" id="2585773"/>
    <lineage>
        <taxon>Bacteria</taxon>
        <taxon>Pseudomonadati</taxon>
        <taxon>Bacteroidota</taxon>
        <taxon>Cytophagia</taxon>
        <taxon>Cytophagales</taxon>
        <taxon>Cytophagaceae</taxon>
        <taxon>Spirosoma</taxon>
    </lineage>
</organism>
<accession>A0ABR6WAM5</accession>
<feature type="domain" description="Sialate O-acetylesterase" evidence="4">
    <location>
        <begin position="125"/>
        <end position="347"/>
    </location>
</feature>
<evidence type="ECO:0000313" key="5">
    <source>
        <dbReference type="EMBL" id="MBC3793627.1"/>
    </source>
</evidence>
<comment type="caution">
    <text evidence="5">The sequence shown here is derived from an EMBL/GenBank/DDBJ whole genome shotgun (WGS) entry which is preliminary data.</text>
</comment>
<feature type="compositionally biased region" description="Polar residues" evidence="2">
    <location>
        <begin position="810"/>
        <end position="825"/>
    </location>
</feature>
<evidence type="ECO:0000259" key="3">
    <source>
        <dbReference type="Pfam" id="PF01345"/>
    </source>
</evidence>
<dbReference type="Gene3D" id="3.40.50.1110">
    <property type="entry name" value="SGNH hydrolase"/>
    <property type="match status" value="1"/>
</dbReference>
<evidence type="ECO:0000259" key="4">
    <source>
        <dbReference type="Pfam" id="PF03629"/>
    </source>
</evidence>
<dbReference type="Gene3D" id="2.60.40.10">
    <property type="entry name" value="Immunoglobulins"/>
    <property type="match status" value="2"/>
</dbReference>
<dbReference type="NCBIfam" id="TIGR01451">
    <property type="entry name" value="B_ant_repeat"/>
    <property type="match status" value="1"/>
</dbReference>
<feature type="compositionally biased region" description="Polar residues" evidence="2">
    <location>
        <begin position="841"/>
        <end position="853"/>
    </location>
</feature>
<keyword evidence="6" id="KW-1185">Reference proteome</keyword>
<dbReference type="Pfam" id="PF01345">
    <property type="entry name" value="DUF11"/>
    <property type="match status" value="2"/>
</dbReference>
<dbReference type="PANTHER" id="PTHR34819:SF3">
    <property type="entry name" value="CELL SURFACE PROTEIN"/>
    <property type="match status" value="1"/>
</dbReference>
<reference evidence="5 6" key="1">
    <citation type="submission" date="2019-06" db="EMBL/GenBank/DDBJ databases">
        <title>Spirosoma utsteinense sp. nov. isolated from Antarctic ice-free soils.</title>
        <authorList>
            <person name="Tahon G."/>
        </authorList>
    </citation>
    <scope>NUCLEOTIDE SEQUENCE [LARGE SCALE GENOMIC DNA]</scope>
    <source>
        <strain evidence="5 6">LMG 31447</strain>
    </source>
</reference>
<feature type="region of interest" description="Disordered" evidence="2">
    <location>
        <begin position="810"/>
        <end position="873"/>
    </location>
</feature>
<gene>
    <name evidence="5" type="ORF">FH603_4146</name>
</gene>
<feature type="domain" description="DUF11" evidence="3">
    <location>
        <begin position="715"/>
        <end position="826"/>
    </location>
</feature>
<feature type="compositionally biased region" description="Low complexity" evidence="2">
    <location>
        <begin position="861"/>
        <end position="870"/>
    </location>
</feature>
<dbReference type="EMBL" id="VFIA01000029">
    <property type="protein sequence ID" value="MBC3793627.1"/>
    <property type="molecule type" value="Genomic_DNA"/>
</dbReference>
<keyword evidence="1" id="KW-0378">Hydrolase</keyword>
<name>A0ABR6WAM5_9BACT</name>
<sequence>MLLYHCRSGWILVLACLLPYLSLAQLRITSPVPRMVFQRTLSNEATITVTGIAPSTATSIQARFVPLTLGQGSVTAWTAIDILPNSSSFRGQVTVSAGWYRLDVRAKAGTTLLTETHVNRIGVGEVFVIAGQSNAYGGFERVPSSVDDRVSCIDFRQDSLSEQLLPLAFSHISYGTNIGPSQPPHIWSLLGDKLAQRLNVPVLFIGAALGGTNSFEWQQSAAGNIGASVNAAVYRRLGAVLLHYVRRTGARAVLWHQGESDLLNNTTTQAYFDNIQYVINKSRQQLGQEMLPWMVARASFIDGRSSPAIIAAQNRLIAEVPRVYAGPATDTIQGPDKRPDGLHFRGAGFFTFTNSWDQSLTADFFSKAVPFTPTDESALITSGYTLPLTRRPGETIIAASLRSDAHEFDNLYRAQVLKATDNTIVYESPASSENPLLVTLPTNLADGTYRLRTLSNHPVTTGALGEPFMVRQSAPATPAPQTILRSPVASGVADAAITRIGYRYEMQSHGFYFMVQADAQVEIRMERIDGGGFNDAGWYQPLPSSQLPDYAEFADFNYLRNYPPTSFGVGGVEPGRYRLSVRRQGTTGSGVWFDATLLDGRQILYFTMEPIAAIPPVVTITSPAAATCLGPSFPVAVDVTDGTLNGGNTFSVRLSDATGSFASETTIGSGPTSPIQVTLPSSLPGGSQYRIRVVASNPAVASAPSEPLSICAGADLSLAMRLSNRTPLVGQPVTVTLVLTNTGPQPTANVTAGSLLPDGLVFLDSSSPTVSASPNAVNISAGSLASGASTSATFRLRATRSGSFATAAQITASSVPDPDSQPNSGTGDGQDDEALVDLRTLDSNGSLTVSPNPNQTPLPPVQSSQPPTSSANADLSLSLVSDRLTLESNQISQLTLTVSNRGGATASNVSVQTLLPAGWQLTNTNGLTVSGQTVNGTISSIAAGGSATLTLSVRVTSTGLIQAQIGSATPADPDSTPGNGYTTGEDDEASVSLRIR</sequence>